<keyword evidence="7" id="KW-0677">Repeat</keyword>
<feature type="transmembrane region" description="Helical" evidence="12">
    <location>
        <begin position="305"/>
        <end position="323"/>
    </location>
</feature>
<organism evidence="13 14">
    <name type="scientific">Durio zibethinus</name>
    <name type="common">Durian</name>
    <dbReference type="NCBI Taxonomy" id="66656"/>
    <lineage>
        <taxon>Eukaryota</taxon>
        <taxon>Viridiplantae</taxon>
        <taxon>Streptophyta</taxon>
        <taxon>Embryophyta</taxon>
        <taxon>Tracheophyta</taxon>
        <taxon>Spermatophyta</taxon>
        <taxon>Magnoliopsida</taxon>
        <taxon>eudicotyledons</taxon>
        <taxon>Gunneridae</taxon>
        <taxon>Pentapetalae</taxon>
        <taxon>rosids</taxon>
        <taxon>malvids</taxon>
        <taxon>Malvales</taxon>
        <taxon>Malvaceae</taxon>
        <taxon>Helicteroideae</taxon>
        <taxon>Durio</taxon>
    </lineage>
</organism>
<reference evidence="14" key="1">
    <citation type="submission" date="2025-08" db="UniProtKB">
        <authorList>
            <consortium name="RefSeq"/>
        </authorList>
    </citation>
    <scope>IDENTIFICATION</scope>
    <source>
        <tissue evidence="14">Fruit stalk</tissue>
    </source>
</reference>
<evidence type="ECO:0000256" key="10">
    <source>
        <dbReference type="ARBA" id="ARBA00023170"/>
    </source>
</evidence>
<dbReference type="Pfam" id="PF00560">
    <property type="entry name" value="LRR_1"/>
    <property type="match status" value="2"/>
</dbReference>
<dbReference type="FunFam" id="3.80.10.10:FF:000041">
    <property type="entry name" value="LRR receptor-like serine/threonine-protein kinase ERECTA"/>
    <property type="match status" value="1"/>
</dbReference>
<keyword evidence="10" id="KW-0675">Receptor</keyword>
<evidence type="ECO:0000256" key="3">
    <source>
        <dbReference type="ARBA" id="ARBA00022475"/>
    </source>
</evidence>
<dbReference type="PROSITE" id="PS51450">
    <property type="entry name" value="LRR"/>
    <property type="match status" value="1"/>
</dbReference>
<dbReference type="GO" id="GO:0005886">
    <property type="term" value="C:plasma membrane"/>
    <property type="evidence" value="ECO:0007669"/>
    <property type="project" value="UniProtKB-SubCell"/>
</dbReference>
<dbReference type="Gene3D" id="3.80.10.10">
    <property type="entry name" value="Ribonuclease Inhibitor"/>
    <property type="match status" value="1"/>
</dbReference>
<keyword evidence="9 12" id="KW-0472">Membrane</keyword>
<comment type="subcellular location">
    <subcellularLocation>
        <location evidence="1">Cell membrane</location>
        <topology evidence="1">Single-pass type I membrane protein</topology>
    </subcellularLocation>
</comment>
<keyword evidence="3" id="KW-1003">Cell membrane</keyword>
<keyword evidence="13" id="KW-1185">Reference proteome</keyword>
<dbReference type="GeneID" id="111276281"/>
<keyword evidence="8 12" id="KW-1133">Transmembrane helix</keyword>
<keyword evidence="5 12" id="KW-0812">Transmembrane</keyword>
<dbReference type="SUPFAM" id="SSF52058">
    <property type="entry name" value="L domain-like"/>
    <property type="match status" value="1"/>
</dbReference>
<sequence length="356" mass="39746">MNRLYGSIPPRFAEGCELRNLNLNGNQLEGPLPQSLSQCKNLEVLDLGNNKIDDTYPAWLEMLPKLQVLVLRSNKLHGFITDFGVEHSFSSLRIFDISNNDFTGTLPVRLFQTMKAMMNASEGASSFQYMKEEFNPYEYSMTVTMKSLVIVMKISTIFTSIDLSLNEFQGNIPGVIGELHSLKGLNLSHNRFDGLIPPSMGNLRNLEWLDLSSNNLIGDIPQELTSLTFLSVLNLSHNHLTGRIPLGKQFNTFSNGSFEGNLRLCGFPLSKTCNNNNETQPPSSTLPEEDHSGAEKGFISWKVVFMGYGCGIIFGVSMGYIVFTTGKPKWFVKLVEGDQKKKSERLKKKAPGRSGR</sequence>
<evidence type="ECO:0000256" key="9">
    <source>
        <dbReference type="ARBA" id="ARBA00023136"/>
    </source>
</evidence>
<dbReference type="InterPro" id="IPR001611">
    <property type="entry name" value="Leu-rich_rpt"/>
</dbReference>
<evidence type="ECO:0000256" key="8">
    <source>
        <dbReference type="ARBA" id="ARBA00022989"/>
    </source>
</evidence>
<dbReference type="FunFam" id="3.80.10.10:FF:000111">
    <property type="entry name" value="LRR receptor-like serine/threonine-protein kinase ERECTA"/>
    <property type="match status" value="1"/>
</dbReference>
<keyword evidence="4" id="KW-0433">Leucine-rich repeat</keyword>
<dbReference type="Pfam" id="PF13855">
    <property type="entry name" value="LRR_8"/>
    <property type="match status" value="2"/>
</dbReference>
<evidence type="ECO:0000256" key="7">
    <source>
        <dbReference type="ARBA" id="ARBA00022737"/>
    </source>
</evidence>
<evidence type="ECO:0000313" key="14">
    <source>
        <dbReference type="RefSeq" id="XP_022717782.1"/>
    </source>
</evidence>
<evidence type="ECO:0000256" key="11">
    <source>
        <dbReference type="ARBA" id="ARBA00023180"/>
    </source>
</evidence>
<dbReference type="PANTHER" id="PTHR27004">
    <property type="entry name" value="RECEPTOR-LIKE PROTEIN 12 ISOFORM X1"/>
    <property type="match status" value="1"/>
</dbReference>
<name>A0A6P5WPY4_DURZI</name>
<accession>A0A6P5WPY4</accession>
<protein>
    <submittedName>
        <fullName evidence="14">Receptor like protein 30-like</fullName>
    </submittedName>
</protein>
<dbReference type="AlphaFoldDB" id="A0A6P5WPY4"/>
<evidence type="ECO:0000256" key="2">
    <source>
        <dbReference type="ARBA" id="ARBA00009592"/>
    </source>
</evidence>
<dbReference type="KEGG" id="dzi:111276281"/>
<keyword evidence="11" id="KW-0325">Glycoprotein</keyword>
<keyword evidence="6" id="KW-0732">Signal</keyword>
<gene>
    <name evidence="14" type="primary">LOC111276281</name>
</gene>
<evidence type="ECO:0000256" key="1">
    <source>
        <dbReference type="ARBA" id="ARBA00004251"/>
    </source>
</evidence>
<dbReference type="Proteomes" id="UP000515121">
    <property type="component" value="Unplaced"/>
</dbReference>
<evidence type="ECO:0000256" key="4">
    <source>
        <dbReference type="ARBA" id="ARBA00022614"/>
    </source>
</evidence>
<dbReference type="OrthoDB" id="442066at2759"/>
<dbReference type="InterPro" id="IPR032675">
    <property type="entry name" value="LRR_dom_sf"/>
</dbReference>
<dbReference type="PANTHER" id="PTHR27004:SF203">
    <property type="entry name" value="LEUCINE-RICH REPEAT-CONTAINING N-TERMINAL PLANT-TYPE DOMAIN-CONTAINING PROTEIN"/>
    <property type="match status" value="1"/>
</dbReference>
<evidence type="ECO:0000256" key="6">
    <source>
        <dbReference type="ARBA" id="ARBA00022729"/>
    </source>
</evidence>
<evidence type="ECO:0000256" key="12">
    <source>
        <dbReference type="SAM" id="Phobius"/>
    </source>
</evidence>
<comment type="similarity">
    <text evidence="2">Belongs to the RLP family.</text>
</comment>
<dbReference type="PRINTS" id="PR00019">
    <property type="entry name" value="LEURICHRPT"/>
</dbReference>
<evidence type="ECO:0000313" key="13">
    <source>
        <dbReference type="Proteomes" id="UP000515121"/>
    </source>
</evidence>
<evidence type="ECO:0000256" key="5">
    <source>
        <dbReference type="ARBA" id="ARBA00022692"/>
    </source>
</evidence>
<dbReference type="RefSeq" id="XP_022717782.1">
    <property type="nucleotide sequence ID" value="XM_022862047.1"/>
</dbReference>
<proteinExistence type="inferred from homology"/>